<dbReference type="AlphaFoldDB" id="R8BJN5"/>
<dbReference type="OrthoDB" id="1874341at2759"/>
<dbReference type="EMBL" id="KB933151">
    <property type="protein sequence ID" value="EON99427.1"/>
    <property type="molecule type" value="Genomic_DNA"/>
</dbReference>
<dbReference type="GO" id="GO:0031416">
    <property type="term" value="C:NatB complex"/>
    <property type="evidence" value="ECO:0007669"/>
    <property type="project" value="TreeGrafter"/>
</dbReference>
<evidence type="ECO:0000313" key="2">
    <source>
        <dbReference type="EMBL" id="EON99427.1"/>
    </source>
</evidence>
<evidence type="ECO:0000313" key="3">
    <source>
        <dbReference type="Proteomes" id="UP000014074"/>
    </source>
</evidence>
<sequence>MTSYGRYYRPALKNSVDVQLQTAFSDGNWSTVVRLAAKRAQSLKDAYYEAIRACAESQLEGPSERSAAVLALDALVRNPTAVPDVETLDLYEWACRDAQPSLAYSETLGALRSRWVKANPRSVLGIECLKACIQNWDLINAQQIAATLDKASPNTNDRRYMFWNVTLTYLLSISAQCPEGKSRIYGMLATKLVERAAEAAETTGEGNTSDRSLREEEEIILFYHIIEAQAPPETFLKSMRSSSIGALRQLEDGRKYLFLRGLTAFAKRGDWNIIYDFCSQALARTDADGSPSFLAADWRVWKIFVEAASKQPDEQSAFRKVQEMLQKLVSVKSKVAQMYVKNISLASVEFAFRLPTNLLPLSGKDLPTPRVLQICFFLDQHYNKLSVFDDIKDYIGQLSFDETKSLLDVMIPKISEKDALSPLFFDRLSSLSPGLFHGDRRPLMEPLRSYYSSSLKDRAPVKIWDAFAAGSYSAILDMVEYMDRLRRSCTLVMTAVEERRATRAIGGKLDSGIDELPMLSEVTEHATLVNVTDYGSLPNLESSFVPPLADLVRIGPELTNERSHLALLTEQYLDVIDHKPPKDYKPSKANDAALKDTAATIESMARIQQAMSAFLHGEGLMAKLTGPEETYYSSVSLLSAMLLTALTTGRSAAVPPSFALCSSTLKSTIEALQAACVSKGLPSTSRLSTFYALSNHHTLSALRDTALAIKHTVAFMQAFNERESARDRSGKSGLHKEVVAEARVLDTIATRSLAEVRNHIKALKEALGQGGWLDQMTEWTLGTESDDVEVQELWSAVSDIIDTSMLEDWAGRAVESWREGVKGWSTVKLE</sequence>
<evidence type="ECO:0000256" key="1">
    <source>
        <dbReference type="ARBA" id="ARBA00006298"/>
    </source>
</evidence>
<reference evidence="3" key="1">
    <citation type="journal article" date="2013" name="Genome Announc.">
        <title>Draft genome sequence of the ascomycete Phaeoacremonium aleophilum strain UCR-PA7, a causal agent of the esca disease complex in grapevines.</title>
        <authorList>
            <person name="Blanco-Ulate B."/>
            <person name="Rolshausen P."/>
            <person name="Cantu D."/>
        </authorList>
    </citation>
    <scope>NUCLEOTIDE SEQUENCE [LARGE SCALE GENOMIC DNA]</scope>
    <source>
        <strain evidence="3">UCR-PA7</strain>
    </source>
</reference>
<dbReference type="GeneID" id="19325564"/>
<dbReference type="PANTHER" id="PTHR22767">
    <property type="entry name" value="N-TERMINAL ACETYLTRANSFERASE-RELATED"/>
    <property type="match status" value="1"/>
</dbReference>
<gene>
    <name evidence="2" type="ORF">UCRPA7_5049</name>
</gene>
<dbReference type="Pfam" id="PF09797">
    <property type="entry name" value="NatB_MDM20"/>
    <property type="match status" value="2"/>
</dbReference>
<dbReference type="RefSeq" id="XP_007915795.1">
    <property type="nucleotide sequence ID" value="XM_007917604.1"/>
</dbReference>
<protein>
    <submittedName>
        <fullName evidence="2">Putative n-acetyltransferase b complex non catalytic subunit protein</fullName>
    </submittedName>
</protein>
<dbReference type="eggNOG" id="ENOG502SZCE">
    <property type="taxonomic scope" value="Eukaryota"/>
</dbReference>
<dbReference type="HOGENOM" id="CLU_012285_1_0_1"/>
<keyword evidence="2" id="KW-0808">Transferase</keyword>
<accession>R8BJN5</accession>
<dbReference type="KEGG" id="tmn:UCRPA7_5049"/>
<dbReference type="GO" id="GO:0016740">
    <property type="term" value="F:transferase activity"/>
    <property type="evidence" value="ECO:0007669"/>
    <property type="project" value="UniProtKB-KW"/>
</dbReference>
<dbReference type="Proteomes" id="UP000014074">
    <property type="component" value="Unassembled WGS sequence"/>
</dbReference>
<dbReference type="InterPro" id="IPR019183">
    <property type="entry name" value="NAA25_NatB_aux_su"/>
</dbReference>
<organism evidence="2 3">
    <name type="scientific">Phaeoacremonium minimum (strain UCR-PA7)</name>
    <name type="common">Esca disease fungus</name>
    <name type="synonym">Togninia minima</name>
    <dbReference type="NCBI Taxonomy" id="1286976"/>
    <lineage>
        <taxon>Eukaryota</taxon>
        <taxon>Fungi</taxon>
        <taxon>Dikarya</taxon>
        <taxon>Ascomycota</taxon>
        <taxon>Pezizomycotina</taxon>
        <taxon>Sordariomycetes</taxon>
        <taxon>Sordariomycetidae</taxon>
        <taxon>Togniniales</taxon>
        <taxon>Togniniaceae</taxon>
        <taxon>Phaeoacremonium</taxon>
    </lineage>
</organism>
<proteinExistence type="inferred from homology"/>
<dbReference type="PANTHER" id="PTHR22767:SF3">
    <property type="entry name" value="N-ALPHA-ACETYLTRANSFERASE 25, NATB AUXILIARY SUBUNIT"/>
    <property type="match status" value="1"/>
</dbReference>
<comment type="similarity">
    <text evidence="1">Belongs to the MDM20/NAA25 family.</text>
</comment>
<name>R8BJN5_PHAM7</name>
<keyword evidence="3" id="KW-1185">Reference proteome</keyword>